<organism evidence="2 3">
    <name type="scientific">Rhodotorula taiwanensis</name>
    <dbReference type="NCBI Taxonomy" id="741276"/>
    <lineage>
        <taxon>Eukaryota</taxon>
        <taxon>Fungi</taxon>
        <taxon>Dikarya</taxon>
        <taxon>Basidiomycota</taxon>
        <taxon>Pucciniomycotina</taxon>
        <taxon>Microbotryomycetes</taxon>
        <taxon>Sporidiobolales</taxon>
        <taxon>Sporidiobolaceae</taxon>
        <taxon>Rhodotorula</taxon>
    </lineage>
</organism>
<accession>A0A2S5BID8</accession>
<gene>
    <name evidence="2" type="ORF">BMF94_0382</name>
</gene>
<dbReference type="PANTHER" id="PTHR11614">
    <property type="entry name" value="PHOSPHOLIPASE-RELATED"/>
    <property type="match status" value="1"/>
</dbReference>
<evidence type="ECO:0000313" key="2">
    <source>
        <dbReference type="EMBL" id="POY76541.1"/>
    </source>
</evidence>
<dbReference type="PRINTS" id="PR00111">
    <property type="entry name" value="ABHYDROLASE"/>
</dbReference>
<dbReference type="AlphaFoldDB" id="A0A2S5BID8"/>
<dbReference type="GO" id="GO:0016787">
    <property type="term" value="F:hydrolase activity"/>
    <property type="evidence" value="ECO:0007669"/>
    <property type="project" value="UniProtKB-KW"/>
</dbReference>
<dbReference type="Pfam" id="PF12146">
    <property type="entry name" value="Hydrolase_4"/>
    <property type="match status" value="1"/>
</dbReference>
<reference evidence="2 3" key="1">
    <citation type="journal article" date="2018" name="Front. Microbiol.">
        <title>Prospects for Fungal Bioremediation of Acidic Radioactive Waste Sites: Characterization and Genome Sequence of Rhodotorula taiwanensis MD1149.</title>
        <authorList>
            <person name="Tkavc R."/>
            <person name="Matrosova V.Y."/>
            <person name="Grichenko O.E."/>
            <person name="Gostincar C."/>
            <person name="Volpe R.P."/>
            <person name="Klimenkova P."/>
            <person name="Gaidamakova E.K."/>
            <person name="Zhou C.E."/>
            <person name="Stewart B.J."/>
            <person name="Lyman M.G."/>
            <person name="Malfatti S.A."/>
            <person name="Rubinfeld B."/>
            <person name="Courtot M."/>
            <person name="Singh J."/>
            <person name="Dalgard C.L."/>
            <person name="Hamilton T."/>
            <person name="Frey K.G."/>
            <person name="Gunde-Cimerman N."/>
            <person name="Dugan L."/>
            <person name="Daly M.J."/>
        </authorList>
    </citation>
    <scope>NUCLEOTIDE SEQUENCE [LARGE SCALE GENOMIC DNA]</scope>
    <source>
        <strain evidence="2 3">MD1149</strain>
    </source>
</reference>
<proteinExistence type="predicted"/>
<sequence length="338" mass="37261">MEHVEDLTGPQGTRFFTKHWTPDSATPVRAAVFFIERVERYDHVFPKYAQQGIAVFAFDQRGFGKTATYGEKNTHGQTSWPEQFADIDFFLSHVLKHYPNVPVYLYGHSMGGALVLQYCCRSTTYANVNRLTGAISSSPLLRQAKGVRAPSWMVKAGSLVGKLSATLPIKATVNPEHTCRDPQVQKEYANDPLCKQVGTFRGVGDMLVGGQQTVDRDYVRFPHSLPLLVVHGEGDLVTDCESSEEFAEKVRKEGAKDVTFKSFPGFFHEMHNEPGEDKWTEINYILGWLTSHVSTTGSAPTPTAVTPAAGTVSVEVPTATATAAIPEPAREPIRDSKL</sequence>
<feature type="domain" description="Serine aminopeptidase S33" evidence="1">
    <location>
        <begin position="34"/>
        <end position="274"/>
    </location>
</feature>
<dbReference type="InterPro" id="IPR000073">
    <property type="entry name" value="AB_hydrolase_1"/>
</dbReference>
<comment type="caution">
    <text evidence="2">The sequence shown here is derived from an EMBL/GenBank/DDBJ whole genome shotgun (WGS) entry which is preliminary data.</text>
</comment>
<dbReference type="OrthoDB" id="10249433at2759"/>
<dbReference type="Gene3D" id="3.40.50.1820">
    <property type="entry name" value="alpha/beta hydrolase"/>
    <property type="match status" value="1"/>
</dbReference>
<keyword evidence="2" id="KW-0378">Hydrolase</keyword>
<evidence type="ECO:0000259" key="1">
    <source>
        <dbReference type="Pfam" id="PF12146"/>
    </source>
</evidence>
<dbReference type="InterPro" id="IPR022742">
    <property type="entry name" value="Hydrolase_4"/>
</dbReference>
<dbReference type="Proteomes" id="UP000237144">
    <property type="component" value="Unassembled WGS sequence"/>
</dbReference>
<name>A0A2S5BID8_9BASI</name>
<dbReference type="EMBL" id="PJQD01000004">
    <property type="protein sequence ID" value="POY76541.1"/>
    <property type="molecule type" value="Genomic_DNA"/>
</dbReference>
<dbReference type="InterPro" id="IPR029058">
    <property type="entry name" value="AB_hydrolase_fold"/>
</dbReference>
<dbReference type="InterPro" id="IPR051044">
    <property type="entry name" value="MAG_DAG_Lipase"/>
</dbReference>
<dbReference type="SUPFAM" id="SSF53474">
    <property type="entry name" value="alpha/beta-Hydrolases"/>
    <property type="match status" value="1"/>
</dbReference>
<protein>
    <submittedName>
        <fullName evidence="2">A/B superfamily hydrolase</fullName>
    </submittedName>
</protein>
<keyword evidence="3" id="KW-1185">Reference proteome</keyword>
<evidence type="ECO:0000313" key="3">
    <source>
        <dbReference type="Proteomes" id="UP000237144"/>
    </source>
</evidence>
<dbReference type="STRING" id="741276.A0A2S5BID8"/>